<protein>
    <submittedName>
        <fullName evidence="1">Sucrose synthase1</fullName>
    </submittedName>
</protein>
<organism evidence="1">
    <name type="scientific">Zea mays</name>
    <name type="common">Maize</name>
    <dbReference type="NCBI Taxonomy" id="4577"/>
    <lineage>
        <taxon>Eukaryota</taxon>
        <taxon>Viridiplantae</taxon>
        <taxon>Streptophyta</taxon>
        <taxon>Embryophyta</taxon>
        <taxon>Tracheophyta</taxon>
        <taxon>Spermatophyta</taxon>
        <taxon>Magnoliopsida</taxon>
        <taxon>Liliopsida</taxon>
        <taxon>Poales</taxon>
        <taxon>Poaceae</taxon>
        <taxon>PACMAD clade</taxon>
        <taxon>Panicoideae</taxon>
        <taxon>Andropogonodae</taxon>
        <taxon>Andropogoneae</taxon>
        <taxon>Tripsacinae</taxon>
        <taxon>Zea</taxon>
    </lineage>
</organism>
<gene>
    <name evidence="1" type="ORF">ZEAMMB73_Zm00001d047253</name>
</gene>
<name>A0A1D6P849_MAIZE</name>
<accession>A0A1D6P849</accession>
<dbReference type="EMBL" id="CM000785">
    <property type="protein sequence ID" value="AQL05991.1"/>
    <property type="molecule type" value="Genomic_DNA"/>
</dbReference>
<sequence>MRDGGHRPDRSMSEREHSECRVFSLAISFFFSLPGGEKKSLLLLGGGRSLLLFASRVKFTYLVKVLFHH</sequence>
<dbReference type="AlphaFoldDB" id="A0A1D6P849"/>
<reference evidence="1" key="1">
    <citation type="submission" date="2015-12" db="EMBL/GenBank/DDBJ databases">
        <title>Update maize B73 reference genome by single molecule sequencing technologies.</title>
        <authorList>
            <consortium name="Maize Genome Sequencing Project"/>
            <person name="Ware D."/>
        </authorList>
    </citation>
    <scope>NUCLEOTIDE SEQUENCE</scope>
    <source>
        <tissue evidence="1">Seedling</tissue>
    </source>
</reference>
<evidence type="ECO:0000313" key="1">
    <source>
        <dbReference type="EMBL" id="AQL05991.1"/>
    </source>
</evidence>
<proteinExistence type="predicted"/>